<dbReference type="GO" id="GO:0008718">
    <property type="term" value="F:D-amino-acid dehydrogenase activity"/>
    <property type="evidence" value="ECO:0007669"/>
    <property type="project" value="TreeGrafter"/>
</dbReference>
<feature type="domain" description="FAD dependent oxidoreductase" evidence="3">
    <location>
        <begin position="2"/>
        <end position="401"/>
    </location>
</feature>
<keyword evidence="5" id="KW-1185">Reference proteome</keyword>
<dbReference type="SUPFAM" id="SSF51905">
    <property type="entry name" value="FAD/NAD(P)-binding domain"/>
    <property type="match status" value="1"/>
</dbReference>
<dbReference type="GO" id="GO:0055130">
    <property type="term" value="P:D-alanine catabolic process"/>
    <property type="evidence" value="ECO:0007669"/>
    <property type="project" value="TreeGrafter"/>
</dbReference>
<dbReference type="AlphaFoldDB" id="A0A271K871"/>
<accession>A0A271K871</accession>
<dbReference type="PANTHER" id="PTHR13847:SF280">
    <property type="entry name" value="D-AMINO ACID DEHYDROGENASE"/>
    <property type="match status" value="1"/>
</dbReference>
<name>A0A271K871_9HYPH</name>
<dbReference type="InterPro" id="IPR036188">
    <property type="entry name" value="FAD/NAD-bd_sf"/>
</dbReference>
<organism evidence="4 5">
    <name type="scientific">Mesorhizobium wenxiniae</name>
    <dbReference type="NCBI Taxonomy" id="2014805"/>
    <lineage>
        <taxon>Bacteria</taxon>
        <taxon>Pseudomonadati</taxon>
        <taxon>Pseudomonadota</taxon>
        <taxon>Alphaproteobacteria</taxon>
        <taxon>Hyphomicrobiales</taxon>
        <taxon>Phyllobacteriaceae</taxon>
        <taxon>Mesorhizobium</taxon>
    </lineage>
</organism>
<dbReference type="Gene3D" id="3.30.9.10">
    <property type="entry name" value="D-Amino Acid Oxidase, subunit A, domain 2"/>
    <property type="match status" value="1"/>
</dbReference>
<dbReference type="SUPFAM" id="SSF54373">
    <property type="entry name" value="FAD-linked reductases, C-terminal domain"/>
    <property type="match status" value="1"/>
</dbReference>
<dbReference type="NCBIfam" id="NF001933">
    <property type="entry name" value="PRK00711.1"/>
    <property type="match status" value="1"/>
</dbReference>
<dbReference type="PANTHER" id="PTHR13847">
    <property type="entry name" value="SARCOSINE DEHYDROGENASE-RELATED"/>
    <property type="match status" value="1"/>
</dbReference>
<dbReference type="InterPro" id="IPR006076">
    <property type="entry name" value="FAD-dep_OxRdtase"/>
</dbReference>
<dbReference type="Pfam" id="PF01266">
    <property type="entry name" value="DAO"/>
    <property type="match status" value="1"/>
</dbReference>
<dbReference type="GO" id="GO:0005886">
    <property type="term" value="C:plasma membrane"/>
    <property type="evidence" value="ECO:0007669"/>
    <property type="project" value="TreeGrafter"/>
</dbReference>
<sequence>MKVVVMGAGVIGSTTAYMLTKAGLDVIVIDRRDRPGMETSFANGGLMNPSDSSPWNSPGTMKNLGNMLFDANSPLKIQPSAVSSMIGWGLKFFANSTARMHKANMIANIRLARLSLETLRAIRAEEGLTYDQTVRGTMRMFPPQGRMSEFLQMCREMEEWGVVFEKLDKAQILEKEPCVAPVIDRYAGAVLFPDDESGDAHKFTNEIARVAQAYGAKFLMDTEVLDIKRGSTTKISHIHTTKGEIQADVFVLSLGSYSPKFSSRLGIHLPIIPVKGYSITVPLNGWQGGPTRPIMDDGLHAMITPMGDRLRLGGRAEFAGYDNAVDIKEGLRVLDDGFRMLPELKDHVNADSVLNWSGLRPMTPGGPPVIGPTRYSNLFLNTGHGPLGWTMACGSARITTDYITEGQLTIEAVEPEDYAL</sequence>
<gene>
    <name evidence="4" type="ORF">CIT31_30055</name>
</gene>
<dbReference type="GO" id="GO:0005737">
    <property type="term" value="C:cytoplasm"/>
    <property type="evidence" value="ECO:0007669"/>
    <property type="project" value="TreeGrafter"/>
</dbReference>
<dbReference type="EMBL" id="NPKH01000038">
    <property type="protein sequence ID" value="PAP91951.1"/>
    <property type="molecule type" value="Genomic_DNA"/>
</dbReference>
<protein>
    <submittedName>
        <fullName evidence="4">Amino acid dehydrogenase</fullName>
    </submittedName>
</protein>
<evidence type="ECO:0000313" key="4">
    <source>
        <dbReference type="EMBL" id="PAP91951.1"/>
    </source>
</evidence>
<dbReference type="Gene3D" id="3.50.50.60">
    <property type="entry name" value="FAD/NAD(P)-binding domain"/>
    <property type="match status" value="2"/>
</dbReference>
<evidence type="ECO:0000256" key="2">
    <source>
        <dbReference type="ARBA" id="ARBA00023002"/>
    </source>
</evidence>
<evidence type="ECO:0000313" key="5">
    <source>
        <dbReference type="Proteomes" id="UP000215931"/>
    </source>
</evidence>
<dbReference type="Proteomes" id="UP000215931">
    <property type="component" value="Unassembled WGS sequence"/>
</dbReference>
<evidence type="ECO:0000256" key="1">
    <source>
        <dbReference type="ARBA" id="ARBA00009410"/>
    </source>
</evidence>
<keyword evidence="2" id="KW-0560">Oxidoreductase</keyword>
<reference evidence="4 5" key="1">
    <citation type="submission" date="2017-08" db="EMBL/GenBank/DDBJ databases">
        <title>Mesorhizobium wenxinae sp. nov., a novel rhizobial species isolated from root nodules of chickpea (Cicer arietinum L.).</title>
        <authorList>
            <person name="Zhang J."/>
        </authorList>
    </citation>
    <scope>NUCLEOTIDE SEQUENCE [LARGE SCALE GENOMIC DNA]</scope>
    <source>
        <strain evidence="5">WYCCWR 10019</strain>
    </source>
</reference>
<comment type="caution">
    <text evidence="4">The sequence shown here is derived from an EMBL/GenBank/DDBJ whole genome shotgun (WGS) entry which is preliminary data.</text>
</comment>
<comment type="similarity">
    <text evidence="1">Belongs to the DadA oxidoreductase family.</text>
</comment>
<dbReference type="OrthoDB" id="9805337at2"/>
<dbReference type="RefSeq" id="WP_095521542.1">
    <property type="nucleotide sequence ID" value="NZ_NPKH01000038.1"/>
</dbReference>
<evidence type="ECO:0000259" key="3">
    <source>
        <dbReference type="Pfam" id="PF01266"/>
    </source>
</evidence>
<proteinExistence type="inferred from homology"/>